<proteinExistence type="predicted"/>
<organism evidence="1 2">
    <name type="scientific">Apostasia shenzhenica</name>
    <dbReference type="NCBI Taxonomy" id="1088818"/>
    <lineage>
        <taxon>Eukaryota</taxon>
        <taxon>Viridiplantae</taxon>
        <taxon>Streptophyta</taxon>
        <taxon>Embryophyta</taxon>
        <taxon>Tracheophyta</taxon>
        <taxon>Spermatophyta</taxon>
        <taxon>Magnoliopsida</taxon>
        <taxon>Liliopsida</taxon>
        <taxon>Asparagales</taxon>
        <taxon>Orchidaceae</taxon>
        <taxon>Apostasioideae</taxon>
        <taxon>Apostasia</taxon>
    </lineage>
</organism>
<accession>A0A2I0A6I0</accession>
<protein>
    <submittedName>
        <fullName evidence="1">Uncharacterized protein</fullName>
    </submittedName>
</protein>
<gene>
    <name evidence="1" type="ORF">AXF42_Ash010589</name>
</gene>
<evidence type="ECO:0000313" key="2">
    <source>
        <dbReference type="Proteomes" id="UP000236161"/>
    </source>
</evidence>
<dbReference type="Proteomes" id="UP000236161">
    <property type="component" value="Unassembled WGS sequence"/>
</dbReference>
<dbReference type="AlphaFoldDB" id="A0A2I0A6I0"/>
<reference evidence="1 2" key="1">
    <citation type="journal article" date="2017" name="Nature">
        <title>The Apostasia genome and the evolution of orchids.</title>
        <authorList>
            <person name="Zhang G.Q."/>
            <person name="Liu K.W."/>
            <person name="Li Z."/>
            <person name="Lohaus R."/>
            <person name="Hsiao Y.Y."/>
            <person name="Niu S.C."/>
            <person name="Wang J.Y."/>
            <person name="Lin Y.C."/>
            <person name="Xu Q."/>
            <person name="Chen L.J."/>
            <person name="Yoshida K."/>
            <person name="Fujiwara S."/>
            <person name="Wang Z.W."/>
            <person name="Zhang Y.Q."/>
            <person name="Mitsuda N."/>
            <person name="Wang M."/>
            <person name="Liu G.H."/>
            <person name="Pecoraro L."/>
            <person name="Huang H.X."/>
            <person name="Xiao X.J."/>
            <person name="Lin M."/>
            <person name="Wu X.Y."/>
            <person name="Wu W.L."/>
            <person name="Chen Y.Y."/>
            <person name="Chang S.B."/>
            <person name="Sakamoto S."/>
            <person name="Ohme-Takagi M."/>
            <person name="Yagi M."/>
            <person name="Zeng S.J."/>
            <person name="Shen C.Y."/>
            <person name="Yeh C.M."/>
            <person name="Luo Y.B."/>
            <person name="Tsai W.C."/>
            <person name="Van de Peer Y."/>
            <person name="Liu Z.J."/>
        </authorList>
    </citation>
    <scope>NUCLEOTIDE SEQUENCE [LARGE SCALE GENOMIC DNA]</scope>
    <source>
        <strain evidence="2">cv. Shenzhen</strain>
        <tissue evidence="1">Stem</tissue>
    </source>
</reference>
<dbReference type="EMBL" id="KZ452014">
    <property type="protein sequence ID" value="PKA51149.1"/>
    <property type="molecule type" value="Genomic_DNA"/>
</dbReference>
<evidence type="ECO:0000313" key="1">
    <source>
        <dbReference type="EMBL" id="PKA51149.1"/>
    </source>
</evidence>
<name>A0A2I0A6I0_9ASPA</name>
<keyword evidence="2" id="KW-1185">Reference proteome</keyword>
<sequence length="121" mass="14630">MNAYEVEHEDRVDPRMESAVSTNERDGDKHVCHDIYIRPTPLRAHELETKRESLAVYQHGFSAIYRLTAIQPSFRIFSVVRLYCVLAVENRSFLSRRHAKYRMPRRVIWQFERKLDWRHSR</sequence>